<feature type="compositionally biased region" description="Basic and acidic residues" evidence="1">
    <location>
        <begin position="480"/>
        <end position="489"/>
    </location>
</feature>
<accession>A0A6J3LY63</accession>
<gene>
    <name evidence="3" type="ORF">K489DRAFT_411833</name>
</gene>
<proteinExistence type="predicted"/>
<evidence type="ECO:0000313" key="3">
    <source>
        <dbReference type="RefSeq" id="XP_033457629.1"/>
    </source>
</evidence>
<feature type="compositionally biased region" description="Basic and acidic residues" evidence="1">
    <location>
        <begin position="419"/>
        <end position="446"/>
    </location>
</feature>
<feature type="compositionally biased region" description="Polar residues" evidence="1">
    <location>
        <begin position="221"/>
        <end position="248"/>
    </location>
</feature>
<feature type="compositionally biased region" description="Low complexity" evidence="1">
    <location>
        <begin position="140"/>
        <end position="159"/>
    </location>
</feature>
<feature type="region of interest" description="Disordered" evidence="1">
    <location>
        <begin position="202"/>
        <end position="248"/>
    </location>
</feature>
<dbReference type="Proteomes" id="UP000504637">
    <property type="component" value="Unplaced"/>
</dbReference>
<feature type="compositionally biased region" description="Basic and acidic residues" evidence="1">
    <location>
        <begin position="395"/>
        <end position="404"/>
    </location>
</feature>
<dbReference type="RefSeq" id="XP_033457629.1">
    <property type="nucleotide sequence ID" value="XM_033607857.1"/>
</dbReference>
<evidence type="ECO:0000313" key="2">
    <source>
        <dbReference type="Proteomes" id="UP000504637"/>
    </source>
</evidence>
<evidence type="ECO:0000256" key="1">
    <source>
        <dbReference type="SAM" id="MobiDB-lite"/>
    </source>
</evidence>
<sequence>MTTPHRGLAPLPPPSALTLPDPRSSHSNVGSLPAPSSHPYSGHQEESSKSWYSFKAEEERRKQEEERTRQETLKLEQRKIEASMLHDALNAGVPAGLVPMLLWRDAGNMNQEWMQQLVAQFQSLAAAYQNQQHEQQLQLQQQSHLQQLQQTQSHSLGSSPPEVRRDVRAGPPAPPPYQFTLPSQGHILASQSAESVIDPLHHRSTHREQQSHRQQQRPSGPLQTTFSAYESGSRHSVTPHSRSASNAQLPRLATSDSLMLSNQRQHHSSGPQNSSQARPDSVQATSPNILFHHWVPPNEMKAQQNSQLAGRGNTSAGVGSDDNPSQSAQQSEGDQRETTPRKRKAQGGHQPIPPPSSADDRGARSPSFSAMSVTSATGPSTRRKHGGDNGNTHTELVRETERPKPAPAPTSAPLRTGKFRSDESIHRSSFHAEQDGVASDNRRDPFRISGRTSRSREPMPLRSNDDPEGDWSSRQQQRQQRYDGVDRNRMQLSRPRSR</sequence>
<reference evidence="3" key="1">
    <citation type="submission" date="2020-01" db="EMBL/GenBank/DDBJ databases">
        <authorList>
            <consortium name="DOE Joint Genome Institute"/>
            <person name="Haridas S."/>
            <person name="Albert R."/>
            <person name="Binder M."/>
            <person name="Bloem J."/>
            <person name="Labutti K."/>
            <person name="Salamov A."/>
            <person name="Andreopoulos B."/>
            <person name="Baker S.E."/>
            <person name="Barry K."/>
            <person name="Bills G."/>
            <person name="Bluhm B.H."/>
            <person name="Cannon C."/>
            <person name="Castanera R."/>
            <person name="Culley D.E."/>
            <person name="Daum C."/>
            <person name="Ezra D."/>
            <person name="Gonzalez J.B."/>
            <person name="Henrissat B."/>
            <person name="Kuo A."/>
            <person name="Liang C."/>
            <person name="Lipzen A."/>
            <person name="Lutzoni F."/>
            <person name="Magnuson J."/>
            <person name="Mondo S."/>
            <person name="Nolan M."/>
            <person name="Ohm R."/>
            <person name="Pangilinan J."/>
            <person name="Park H.-J."/>
            <person name="Ramirez L."/>
            <person name="Alfaro M."/>
            <person name="Sun H."/>
            <person name="Tritt A."/>
            <person name="Yoshinaga Y."/>
            <person name="Zwiers L.-H."/>
            <person name="Turgeon B.G."/>
            <person name="Goodwin S.B."/>
            <person name="Spatafora J.W."/>
            <person name="Crous P.W."/>
            <person name="Grigoriev I.V."/>
        </authorList>
    </citation>
    <scope>NUCLEOTIDE SEQUENCE</scope>
    <source>
        <strain evidence="3">CBS 342.82</strain>
    </source>
</reference>
<keyword evidence="2" id="KW-1185">Reference proteome</keyword>
<dbReference type="AlphaFoldDB" id="A0A6J3LY63"/>
<feature type="region of interest" description="Disordered" evidence="1">
    <location>
        <begin position="1"/>
        <end position="72"/>
    </location>
</feature>
<feature type="compositionally biased region" description="Polar residues" evidence="1">
    <location>
        <begin position="366"/>
        <end position="380"/>
    </location>
</feature>
<name>A0A6J3LY63_9PEZI</name>
<feature type="region of interest" description="Disordered" evidence="1">
    <location>
        <begin position="302"/>
        <end position="498"/>
    </location>
</feature>
<protein>
    <submittedName>
        <fullName evidence="3">Uncharacterized protein</fullName>
    </submittedName>
</protein>
<feature type="region of interest" description="Disordered" evidence="1">
    <location>
        <begin position="140"/>
        <end position="182"/>
    </location>
</feature>
<organism evidence="3">
    <name type="scientific">Dissoconium aciculare CBS 342.82</name>
    <dbReference type="NCBI Taxonomy" id="1314786"/>
    <lineage>
        <taxon>Eukaryota</taxon>
        <taxon>Fungi</taxon>
        <taxon>Dikarya</taxon>
        <taxon>Ascomycota</taxon>
        <taxon>Pezizomycotina</taxon>
        <taxon>Dothideomycetes</taxon>
        <taxon>Dothideomycetidae</taxon>
        <taxon>Mycosphaerellales</taxon>
        <taxon>Dissoconiaceae</taxon>
        <taxon>Dissoconium</taxon>
    </lineage>
</organism>
<feature type="compositionally biased region" description="Basic and acidic residues" evidence="1">
    <location>
        <begin position="454"/>
        <end position="465"/>
    </location>
</feature>
<feature type="compositionally biased region" description="Basic and acidic residues" evidence="1">
    <location>
        <begin position="55"/>
        <end position="72"/>
    </location>
</feature>
<reference evidence="3" key="3">
    <citation type="submission" date="2025-08" db="UniProtKB">
        <authorList>
            <consortium name="RefSeq"/>
        </authorList>
    </citation>
    <scope>IDENTIFICATION</scope>
    <source>
        <strain evidence="3">CBS 342.82</strain>
    </source>
</reference>
<feature type="compositionally biased region" description="Polar residues" evidence="1">
    <location>
        <begin position="302"/>
        <end position="332"/>
    </location>
</feature>
<feature type="region of interest" description="Disordered" evidence="1">
    <location>
        <begin position="260"/>
        <end position="282"/>
    </location>
</feature>
<dbReference type="GeneID" id="54365656"/>
<reference evidence="3" key="2">
    <citation type="submission" date="2020-04" db="EMBL/GenBank/DDBJ databases">
        <authorList>
            <consortium name="NCBI Genome Project"/>
        </authorList>
    </citation>
    <scope>NUCLEOTIDE SEQUENCE</scope>
    <source>
        <strain evidence="3">CBS 342.82</strain>
    </source>
</reference>
<dbReference type="OrthoDB" id="20105at2759"/>